<keyword evidence="1" id="KW-0238">DNA-binding</keyword>
<dbReference type="GO" id="GO:0000976">
    <property type="term" value="F:transcription cis-regulatory region binding"/>
    <property type="evidence" value="ECO:0007669"/>
    <property type="project" value="TreeGrafter"/>
</dbReference>
<dbReference type="InterPro" id="IPR036271">
    <property type="entry name" value="Tet_transcr_reg_TetR-rel_C_sf"/>
</dbReference>
<organism evidence="3">
    <name type="scientific">bioreactor metagenome</name>
    <dbReference type="NCBI Taxonomy" id="1076179"/>
    <lineage>
        <taxon>unclassified sequences</taxon>
        <taxon>metagenomes</taxon>
        <taxon>ecological metagenomes</taxon>
    </lineage>
</organism>
<evidence type="ECO:0000313" key="3">
    <source>
        <dbReference type="EMBL" id="MPM50905.1"/>
    </source>
</evidence>
<dbReference type="PANTHER" id="PTHR30055">
    <property type="entry name" value="HTH-TYPE TRANSCRIPTIONAL REGULATOR RUTR"/>
    <property type="match status" value="1"/>
</dbReference>
<evidence type="ECO:0000259" key="2">
    <source>
        <dbReference type="PROSITE" id="PS50977"/>
    </source>
</evidence>
<dbReference type="SUPFAM" id="SSF46689">
    <property type="entry name" value="Homeodomain-like"/>
    <property type="match status" value="1"/>
</dbReference>
<dbReference type="PANTHER" id="PTHR30055:SF235">
    <property type="entry name" value="TRANSCRIPTIONAL REGULATORY PROTEIN"/>
    <property type="match status" value="1"/>
</dbReference>
<dbReference type="Gene3D" id="1.10.357.10">
    <property type="entry name" value="Tetracycline Repressor, domain 2"/>
    <property type="match status" value="1"/>
</dbReference>
<name>A0A645ACH3_9ZZZZ</name>
<dbReference type="PROSITE" id="PS50977">
    <property type="entry name" value="HTH_TETR_2"/>
    <property type="match status" value="1"/>
</dbReference>
<dbReference type="InterPro" id="IPR009057">
    <property type="entry name" value="Homeodomain-like_sf"/>
</dbReference>
<dbReference type="Pfam" id="PF17933">
    <property type="entry name" value="TetR_C_25"/>
    <property type="match status" value="1"/>
</dbReference>
<dbReference type="PRINTS" id="PR00455">
    <property type="entry name" value="HTHTETR"/>
</dbReference>
<gene>
    <name evidence="3" type="primary">betI_21</name>
    <name evidence="3" type="ORF">SDC9_97651</name>
</gene>
<evidence type="ECO:0000256" key="1">
    <source>
        <dbReference type="ARBA" id="ARBA00023125"/>
    </source>
</evidence>
<dbReference type="SUPFAM" id="SSF48498">
    <property type="entry name" value="Tetracyclin repressor-like, C-terminal domain"/>
    <property type="match status" value="1"/>
</dbReference>
<sequence length="225" mass="24274">MNMDSTLQPGDLTARARIRNAAVELFADKGFERASIRMIAERAGVSPALVVHHFGDKAGLRTACDAHVIAEFTDDRYGVGTSPTIESIQAMLSNLDSYDPAIDYLARMLTDDSGVADQLFDDLLRATQAMLQQQEAAGLIRPMDNPESTALLVTAFGVAPLLLRRQIARALGEPRLTSKALARITMPTMELFTRGLYQDESALGATRAALAAEAADSHPADEAEE</sequence>
<protein>
    <submittedName>
        <fullName evidence="3">HTH-type transcriptional regulator BetI</fullName>
    </submittedName>
</protein>
<dbReference type="GO" id="GO:0003700">
    <property type="term" value="F:DNA-binding transcription factor activity"/>
    <property type="evidence" value="ECO:0007669"/>
    <property type="project" value="TreeGrafter"/>
</dbReference>
<dbReference type="AlphaFoldDB" id="A0A645ACH3"/>
<dbReference type="InterPro" id="IPR050109">
    <property type="entry name" value="HTH-type_TetR-like_transc_reg"/>
</dbReference>
<feature type="domain" description="HTH tetR-type" evidence="2">
    <location>
        <begin position="12"/>
        <end position="72"/>
    </location>
</feature>
<accession>A0A645ACH3</accession>
<dbReference type="Pfam" id="PF00440">
    <property type="entry name" value="TetR_N"/>
    <property type="match status" value="1"/>
</dbReference>
<proteinExistence type="predicted"/>
<dbReference type="InterPro" id="IPR041484">
    <property type="entry name" value="TetR_C_25"/>
</dbReference>
<dbReference type="EMBL" id="VSSQ01013177">
    <property type="protein sequence ID" value="MPM50905.1"/>
    <property type="molecule type" value="Genomic_DNA"/>
</dbReference>
<dbReference type="InterPro" id="IPR001647">
    <property type="entry name" value="HTH_TetR"/>
</dbReference>
<comment type="caution">
    <text evidence="3">The sequence shown here is derived from an EMBL/GenBank/DDBJ whole genome shotgun (WGS) entry which is preliminary data.</text>
</comment>
<reference evidence="3" key="1">
    <citation type="submission" date="2019-08" db="EMBL/GenBank/DDBJ databases">
        <authorList>
            <person name="Kucharzyk K."/>
            <person name="Murdoch R.W."/>
            <person name="Higgins S."/>
            <person name="Loffler F."/>
        </authorList>
    </citation>
    <scope>NUCLEOTIDE SEQUENCE</scope>
</reference>